<evidence type="ECO:0000256" key="1">
    <source>
        <dbReference type="SAM" id="Phobius"/>
    </source>
</evidence>
<dbReference type="AlphaFoldDB" id="A0A2A8LUI0"/>
<accession>A0A2A8LUI0</accession>
<organism evidence="2 3">
    <name type="scientific">Bacillus cereus</name>
    <dbReference type="NCBI Taxonomy" id="1396"/>
    <lineage>
        <taxon>Bacteria</taxon>
        <taxon>Bacillati</taxon>
        <taxon>Bacillota</taxon>
        <taxon>Bacilli</taxon>
        <taxon>Bacillales</taxon>
        <taxon>Bacillaceae</taxon>
        <taxon>Bacillus</taxon>
        <taxon>Bacillus cereus group</taxon>
    </lineage>
</organism>
<keyword evidence="1" id="KW-0472">Membrane</keyword>
<keyword evidence="1" id="KW-0812">Transmembrane</keyword>
<name>A0A2A8LUI0_BACCE</name>
<gene>
    <name evidence="2" type="ORF">CN491_04920</name>
</gene>
<protein>
    <submittedName>
        <fullName evidence="2">Uncharacterized protein</fullName>
    </submittedName>
</protein>
<evidence type="ECO:0000313" key="3">
    <source>
        <dbReference type="Proteomes" id="UP000220900"/>
    </source>
</evidence>
<keyword evidence="1" id="KW-1133">Transmembrane helix</keyword>
<feature type="transmembrane region" description="Helical" evidence="1">
    <location>
        <begin position="31"/>
        <end position="54"/>
    </location>
</feature>
<proteinExistence type="predicted"/>
<sequence>MKNLLKDWKYPLLLLSGVGYLIYAFSNEFLIAAIGFFILSFFMAYAYCIYNIFLKLATKFNIRKSEKTVANTVKCIDK</sequence>
<reference evidence="2 3" key="1">
    <citation type="submission" date="2017-09" db="EMBL/GenBank/DDBJ databases">
        <title>Large-scale bioinformatics analysis of Bacillus genomes uncovers conserved roles of natural products in bacterial physiology.</title>
        <authorList>
            <consortium name="Agbiome Team Llc"/>
            <person name="Bleich R.M."/>
            <person name="Grubbs K.J."/>
            <person name="Santa Maria K.C."/>
            <person name="Allen S.E."/>
            <person name="Farag S."/>
            <person name="Shank E.A."/>
            <person name="Bowers A."/>
        </authorList>
    </citation>
    <scope>NUCLEOTIDE SEQUENCE [LARGE SCALE GENOMIC DNA]</scope>
    <source>
        <strain evidence="2 3">AFS002368</strain>
    </source>
</reference>
<dbReference type="Proteomes" id="UP000220900">
    <property type="component" value="Unassembled WGS sequence"/>
</dbReference>
<dbReference type="EMBL" id="NTZF01000004">
    <property type="protein sequence ID" value="PES98145.1"/>
    <property type="molecule type" value="Genomic_DNA"/>
</dbReference>
<evidence type="ECO:0000313" key="2">
    <source>
        <dbReference type="EMBL" id="PES98145.1"/>
    </source>
</evidence>
<comment type="caution">
    <text evidence="2">The sequence shown here is derived from an EMBL/GenBank/DDBJ whole genome shotgun (WGS) entry which is preliminary data.</text>
</comment>